<dbReference type="PROSITE" id="PS51257">
    <property type="entry name" value="PROKAR_LIPOPROTEIN"/>
    <property type="match status" value="1"/>
</dbReference>
<dbReference type="InterPro" id="IPR006059">
    <property type="entry name" value="SBP"/>
</dbReference>
<evidence type="ECO:0000313" key="6">
    <source>
        <dbReference type="Proteomes" id="UP000001299"/>
    </source>
</evidence>
<dbReference type="HOGENOM" id="CLU_031285_17_3_9"/>
<gene>
    <name evidence="5" type="ordered locus">bpr_I0697</name>
</gene>
<comment type="similarity">
    <text evidence="1">Belongs to the bacterial solute-binding protein 1 family.</text>
</comment>
<dbReference type="GO" id="GO:0015768">
    <property type="term" value="P:maltose transport"/>
    <property type="evidence" value="ECO:0007669"/>
    <property type="project" value="TreeGrafter"/>
</dbReference>
<dbReference type="AlphaFoldDB" id="E0S0W5"/>
<evidence type="ECO:0000256" key="1">
    <source>
        <dbReference type="ARBA" id="ARBA00008520"/>
    </source>
</evidence>
<accession>E0S0W5</accession>
<dbReference type="RefSeq" id="WP_013280096.1">
    <property type="nucleotide sequence ID" value="NC_014387.1"/>
</dbReference>
<dbReference type="EMBL" id="CP001810">
    <property type="protein sequence ID" value="ADL33440.1"/>
    <property type="molecule type" value="Genomic_DNA"/>
</dbReference>
<evidence type="ECO:0000256" key="3">
    <source>
        <dbReference type="ARBA" id="ARBA00022729"/>
    </source>
</evidence>
<feature type="compositionally biased region" description="Low complexity" evidence="4">
    <location>
        <begin position="30"/>
        <end position="51"/>
    </location>
</feature>
<dbReference type="SUPFAM" id="SSF53850">
    <property type="entry name" value="Periplasmic binding protein-like II"/>
    <property type="match status" value="1"/>
</dbReference>
<dbReference type="PANTHER" id="PTHR30061:SF50">
    <property type="entry name" value="MALTOSE_MALTODEXTRIN-BINDING PERIPLASMIC PROTEIN"/>
    <property type="match status" value="1"/>
</dbReference>
<dbReference type="GO" id="GO:0055052">
    <property type="term" value="C:ATP-binding cassette (ABC) transporter complex, substrate-binding subunit-containing"/>
    <property type="evidence" value="ECO:0007669"/>
    <property type="project" value="TreeGrafter"/>
</dbReference>
<evidence type="ECO:0000313" key="5">
    <source>
        <dbReference type="EMBL" id="ADL33440.1"/>
    </source>
</evidence>
<dbReference type="PANTHER" id="PTHR30061">
    <property type="entry name" value="MALTOSE-BINDING PERIPLASMIC PROTEIN"/>
    <property type="match status" value="1"/>
</dbReference>
<feature type="region of interest" description="Disordered" evidence="4">
    <location>
        <begin position="29"/>
        <end position="51"/>
    </location>
</feature>
<protein>
    <submittedName>
        <fullName evidence="5">Sugar ABC transporter substrate-binding protein</fullName>
    </submittedName>
</protein>
<keyword evidence="3" id="KW-0732">Signal</keyword>
<evidence type="ECO:0000256" key="4">
    <source>
        <dbReference type="SAM" id="MobiDB-lite"/>
    </source>
</evidence>
<organism evidence="5 6">
    <name type="scientific">Butyrivibrio proteoclasticus (strain ATCC 51982 / DSM 14932 / B316)</name>
    <name type="common">Clostridium proteoclasticum</name>
    <dbReference type="NCBI Taxonomy" id="515622"/>
    <lineage>
        <taxon>Bacteria</taxon>
        <taxon>Bacillati</taxon>
        <taxon>Bacillota</taxon>
        <taxon>Clostridia</taxon>
        <taxon>Lachnospirales</taxon>
        <taxon>Lachnospiraceae</taxon>
        <taxon>Butyrivibrio</taxon>
    </lineage>
</organism>
<dbReference type="GO" id="GO:0042956">
    <property type="term" value="P:maltodextrin transmembrane transport"/>
    <property type="evidence" value="ECO:0007669"/>
    <property type="project" value="TreeGrafter"/>
</dbReference>
<dbReference type="STRING" id="515622.bpr_I0697"/>
<keyword evidence="2" id="KW-0813">Transport</keyword>
<proteinExistence type="inferred from homology"/>
<reference evidence="5 6" key="1">
    <citation type="journal article" date="2010" name="PLoS ONE">
        <title>The glycobiome of the rumen bacterium Butyrivibrio proteoclasticus B316(T) highlights adaptation to a polysaccharide-rich environment.</title>
        <authorList>
            <person name="Kelly W.J."/>
            <person name="Leahy S.C."/>
            <person name="Altermann E."/>
            <person name="Yeoman C.J."/>
            <person name="Dunne J.C."/>
            <person name="Kong Z."/>
            <person name="Pacheco D.M."/>
            <person name="Li D."/>
            <person name="Noel S.J."/>
            <person name="Moon C.D."/>
            <person name="Cookson A.L."/>
            <person name="Attwood G.T."/>
        </authorList>
    </citation>
    <scope>NUCLEOTIDE SEQUENCE [LARGE SCALE GENOMIC DNA]</scope>
    <source>
        <strain evidence="6">ATCC 51982 / DSM 14932 / B316</strain>
    </source>
</reference>
<dbReference type="Pfam" id="PF13416">
    <property type="entry name" value="SBP_bac_8"/>
    <property type="match status" value="1"/>
</dbReference>
<dbReference type="GO" id="GO:1901982">
    <property type="term" value="F:maltose binding"/>
    <property type="evidence" value="ECO:0007669"/>
    <property type="project" value="TreeGrafter"/>
</dbReference>
<keyword evidence="6" id="KW-1185">Reference proteome</keyword>
<dbReference type="eggNOG" id="COG2182">
    <property type="taxonomic scope" value="Bacteria"/>
</dbReference>
<name>E0S0W5_BUTPB</name>
<sequence length="432" mass="46042">MEMKKIGALAMTAMLGASVLTGCGGENAGSTSTAANNDSKTSTTATDTAAQTETQKVELKIWVPEQEVAITDEMVKKFDAAHDEFDITYEIAVVGIDEAPQALETDADTAADIFYTPSGGVGDLAGKGLLLPITKDFDTLVADLPESAINAVTIDGLTYAVPFSPNTFFMYYNKDLFTEEEVKNLDTMLAKDLGDGMWNFSTQLTNSWYSEMFFLGNGTTLFGADGKDEKECSFNNANGLESGKYMIELAANPKYLEDADGVGGNAFKEGKLGAVTSGAWSAPEFREALGDKVGAVALPVANIGGKEVQLSNFVDFKTITVKSNTQYPLCAQQLAVYMASPESCLTRYKEQGDVPVLKSLSESAEIASDIVASALNDQAANATNQPSIPKMGDYWDPMKAFGTSVYSGEVTEANLQSQLDALVDSITSTLTE</sequence>
<evidence type="ECO:0000256" key="2">
    <source>
        <dbReference type="ARBA" id="ARBA00022448"/>
    </source>
</evidence>
<dbReference type="KEGG" id="bpb:bpr_I0697"/>
<dbReference type="Proteomes" id="UP000001299">
    <property type="component" value="Chromosome 1"/>
</dbReference>
<dbReference type="Gene3D" id="3.40.190.10">
    <property type="entry name" value="Periplasmic binding protein-like II"/>
    <property type="match status" value="2"/>
</dbReference>